<dbReference type="Gene3D" id="3.10.20.90">
    <property type="entry name" value="Phosphatidylinositol 3-kinase Catalytic Subunit, Chain A, domain 1"/>
    <property type="match status" value="1"/>
</dbReference>
<evidence type="ECO:0000256" key="1">
    <source>
        <dbReference type="SAM" id="MobiDB-lite"/>
    </source>
</evidence>
<dbReference type="EMBL" id="JAEPRC010000402">
    <property type="protein sequence ID" value="KAG2198103.1"/>
    <property type="molecule type" value="Genomic_DNA"/>
</dbReference>
<dbReference type="InterPro" id="IPR000626">
    <property type="entry name" value="Ubiquitin-like_dom"/>
</dbReference>
<dbReference type="Proteomes" id="UP000650833">
    <property type="component" value="Unassembled WGS sequence"/>
</dbReference>
<keyword evidence="4" id="KW-1185">Reference proteome</keyword>
<evidence type="ECO:0000313" key="3">
    <source>
        <dbReference type="EMBL" id="KAG2198103.1"/>
    </source>
</evidence>
<dbReference type="InterPro" id="IPR029071">
    <property type="entry name" value="Ubiquitin-like_domsf"/>
</dbReference>
<proteinExistence type="predicted"/>
<feature type="compositionally biased region" description="Low complexity" evidence="1">
    <location>
        <begin position="104"/>
        <end position="121"/>
    </location>
</feature>
<gene>
    <name evidence="3" type="ORF">INT46_011249</name>
</gene>
<comment type="caution">
    <text evidence="3">The sequence shown here is derived from an EMBL/GenBank/DDBJ whole genome shotgun (WGS) entry which is preliminary data.</text>
</comment>
<protein>
    <recommendedName>
        <fullName evidence="2">Ubiquitin-like domain-containing protein</fullName>
    </recommendedName>
</protein>
<evidence type="ECO:0000259" key="2">
    <source>
        <dbReference type="Pfam" id="PF00240"/>
    </source>
</evidence>
<dbReference type="SUPFAM" id="SSF54236">
    <property type="entry name" value="Ubiquitin-like"/>
    <property type="match status" value="1"/>
</dbReference>
<dbReference type="CDD" id="cd17039">
    <property type="entry name" value="Ubl_ubiquitin_like"/>
    <property type="match status" value="1"/>
</dbReference>
<feature type="compositionally biased region" description="Polar residues" evidence="1">
    <location>
        <begin position="1"/>
        <end position="13"/>
    </location>
</feature>
<dbReference type="OrthoDB" id="1043111at2759"/>
<dbReference type="AlphaFoldDB" id="A0A8H7QUN4"/>
<feature type="compositionally biased region" description="Low complexity" evidence="1">
    <location>
        <begin position="26"/>
        <end position="62"/>
    </location>
</feature>
<evidence type="ECO:0000313" key="4">
    <source>
        <dbReference type="Proteomes" id="UP000650833"/>
    </source>
</evidence>
<feature type="domain" description="Ubiquitin-like" evidence="2">
    <location>
        <begin position="215"/>
        <end position="258"/>
    </location>
</feature>
<feature type="compositionally biased region" description="Polar residues" evidence="1">
    <location>
        <begin position="80"/>
        <end position="103"/>
    </location>
</feature>
<dbReference type="Pfam" id="PF00240">
    <property type="entry name" value="ubiquitin"/>
    <property type="match status" value="1"/>
</dbReference>
<accession>A0A8H7QUN4</accession>
<organism evidence="3 4">
    <name type="scientific">Mucor plumbeus</name>
    <dbReference type="NCBI Taxonomy" id="97098"/>
    <lineage>
        <taxon>Eukaryota</taxon>
        <taxon>Fungi</taxon>
        <taxon>Fungi incertae sedis</taxon>
        <taxon>Mucoromycota</taxon>
        <taxon>Mucoromycotina</taxon>
        <taxon>Mucoromycetes</taxon>
        <taxon>Mucorales</taxon>
        <taxon>Mucorineae</taxon>
        <taxon>Mucoraceae</taxon>
        <taxon>Mucor</taxon>
    </lineage>
</organism>
<sequence>MGCCQSKPSNNFTNEEDYIPQQNIVNNNNNNNDNNNNNNNNNDNNNNNNNNNKNNNNNNNSNQKSVPPIVITKAHSVASVDSSLAPSTSANAVTSDTKNSEQLNNNNNNNNNIESNTNISEKPPAIIEKRTQTYEYGEAPNLIEQGDDNQAITRQVKPIMINSPEGINEPTIVSASSIPKAEAVAIDENVSAPFSNESTPWCILIRRNSSCSKDTVIEIPTMEPFMTVSNLKSKIHVEPNQQIKLIHLGKILEDNSTLVPSSCSKSLLKNNAIKIANRGVIQAMIYKK</sequence>
<reference evidence="3" key="1">
    <citation type="submission" date="2020-12" db="EMBL/GenBank/DDBJ databases">
        <title>Metabolic potential, ecology and presence of endohyphal bacteria is reflected in genomic diversity of Mucoromycotina.</title>
        <authorList>
            <person name="Muszewska A."/>
            <person name="Okrasinska A."/>
            <person name="Steczkiewicz K."/>
            <person name="Drgas O."/>
            <person name="Orlowska M."/>
            <person name="Perlinska-Lenart U."/>
            <person name="Aleksandrzak-Piekarczyk T."/>
            <person name="Szatraj K."/>
            <person name="Zielenkiewicz U."/>
            <person name="Pilsyk S."/>
            <person name="Malc E."/>
            <person name="Mieczkowski P."/>
            <person name="Kruszewska J.S."/>
            <person name="Biernat P."/>
            <person name="Pawlowska J."/>
        </authorList>
    </citation>
    <scope>NUCLEOTIDE SEQUENCE</scope>
    <source>
        <strain evidence="3">CBS 226.32</strain>
    </source>
</reference>
<feature type="region of interest" description="Disordered" evidence="1">
    <location>
        <begin position="80"/>
        <end position="124"/>
    </location>
</feature>
<feature type="region of interest" description="Disordered" evidence="1">
    <location>
        <begin position="1"/>
        <end position="66"/>
    </location>
</feature>
<name>A0A8H7QUN4_9FUNG</name>